<dbReference type="EMBL" id="JAQMWT010000188">
    <property type="protein sequence ID" value="KAJ8607930.1"/>
    <property type="molecule type" value="Genomic_DNA"/>
</dbReference>
<keyword evidence="2 6" id="KW-0812">Transmembrane</keyword>
<feature type="compositionally biased region" description="Acidic residues" evidence="5">
    <location>
        <begin position="691"/>
        <end position="702"/>
    </location>
</feature>
<feature type="transmembrane region" description="Helical" evidence="6">
    <location>
        <begin position="836"/>
        <end position="857"/>
    </location>
</feature>
<evidence type="ECO:0000256" key="3">
    <source>
        <dbReference type="ARBA" id="ARBA00022989"/>
    </source>
</evidence>
<evidence type="ECO:0000256" key="1">
    <source>
        <dbReference type="ARBA" id="ARBA00004141"/>
    </source>
</evidence>
<feature type="transmembrane region" description="Helical" evidence="6">
    <location>
        <begin position="409"/>
        <end position="428"/>
    </location>
</feature>
<feature type="region of interest" description="Disordered" evidence="5">
    <location>
        <begin position="1179"/>
        <end position="1201"/>
    </location>
</feature>
<feature type="transmembrane region" description="Helical" evidence="6">
    <location>
        <begin position="557"/>
        <end position="579"/>
    </location>
</feature>
<dbReference type="GO" id="GO:0016020">
    <property type="term" value="C:membrane"/>
    <property type="evidence" value="ECO:0007669"/>
    <property type="project" value="UniProtKB-SubCell"/>
</dbReference>
<feature type="transmembrane region" description="Helical" evidence="6">
    <location>
        <begin position="798"/>
        <end position="824"/>
    </location>
</feature>
<dbReference type="AlphaFoldDB" id="A0AAD7XP48"/>
<dbReference type="InterPro" id="IPR049452">
    <property type="entry name" value="Anoctamin_TM"/>
</dbReference>
<comment type="subcellular location">
    <subcellularLocation>
        <location evidence="1">Membrane</location>
        <topology evidence="1">Multi-pass membrane protein</topology>
    </subcellularLocation>
</comment>
<feature type="region of interest" description="Disordered" evidence="5">
    <location>
        <begin position="61"/>
        <end position="87"/>
    </location>
</feature>
<dbReference type="Proteomes" id="UP001230188">
    <property type="component" value="Unassembled WGS sequence"/>
</dbReference>
<feature type="region of interest" description="Disordered" evidence="5">
    <location>
        <begin position="683"/>
        <end position="702"/>
    </location>
</feature>
<evidence type="ECO:0000256" key="6">
    <source>
        <dbReference type="SAM" id="Phobius"/>
    </source>
</evidence>
<feature type="region of interest" description="Disordered" evidence="5">
    <location>
        <begin position="1"/>
        <end position="24"/>
    </location>
</feature>
<feature type="compositionally biased region" description="Acidic residues" evidence="5">
    <location>
        <begin position="885"/>
        <end position="894"/>
    </location>
</feature>
<evidence type="ECO:0000256" key="5">
    <source>
        <dbReference type="SAM" id="MobiDB-lite"/>
    </source>
</evidence>
<feature type="compositionally biased region" description="Acidic residues" evidence="5">
    <location>
        <begin position="1189"/>
        <end position="1201"/>
    </location>
</feature>
<evidence type="ECO:0000256" key="2">
    <source>
        <dbReference type="ARBA" id="ARBA00022692"/>
    </source>
</evidence>
<keyword evidence="4 6" id="KW-0472">Membrane</keyword>
<feature type="transmembrane region" description="Helical" evidence="6">
    <location>
        <begin position="533"/>
        <end position="551"/>
    </location>
</feature>
<evidence type="ECO:0000256" key="4">
    <source>
        <dbReference type="ARBA" id="ARBA00023136"/>
    </source>
</evidence>
<accession>A0AAD7XP48</accession>
<feature type="region of interest" description="Disordered" evidence="5">
    <location>
        <begin position="885"/>
        <end position="911"/>
    </location>
</feature>
<dbReference type="GO" id="GO:0005254">
    <property type="term" value="F:chloride channel activity"/>
    <property type="evidence" value="ECO:0007669"/>
    <property type="project" value="TreeGrafter"/>
</dbReference>
<comment type="caution">
    <text evidence="8">The sequence shown here is derived from an EMBL/GenBank/DDBJ whole genome shotgun (WGS) entry which is preliminary data.</text>
</comment>
<dbReference type="Pfam" id="PF04547">
    <property type="entry name" value="Anoctamin"/>
    <property type="match status" value="1"/>
</dbReference>
<gene>
    <name evidence="8" type="ORF">CTAYLR_009104</name>
</gene>
<protein>
    <recommendedName>
        <fullName evidence="7">Anoctamin transmembrane domain-containing protein</fullName>
    </recommendedName>
</protein>
<evidence type="ECO:0000313" key="8">
    <source>
        <dbReference type="EMBL" id="KAJ8607930.1"/>
    </source>
</evidence>
<feature type="compositionally biased region" description="Basic and acidic residues" evidence="5">
    <location>
        <begin position="7"/>
        <end position="20"/>
    </location>
</feature>
<organism evidence="8 9">
    <name type="scientific">Chrysophaeum taylorii</name>
    <dbReference type="NCBI Taxonomy" id="2483200"/>
    <lineage>
        <taxon>Eukaryota</taxon>
        <taxon>Sar</taxon>
        <taxon>Stramenopiles</taxon>
        <taxon>Ochrophyta</taxon>
        <taxon>Pelagophyceae</taxon>
        <taxon>Pelagomonadales</taxon>
        <taxon>Pelagomonadaceae</taxon>
        <taxon>Chrysophaeum</taxon>
    </lineage>
</organism>
<proteinExistence type="predicted"/>
<name>A0AAD7XP48_9STRA</name>
<feature type="domain" description="Anoctamin transmembrane" evidence="7">
    <location>
        <begin position="401"/>
        <end position="870"/>
    </location>
</feature>
<reference evidence="8" key="1">
    <citation type="submission" date="2023-01" db="EMBL/GenBank/DDBJ databases">
        <title>Metagenome sequencing of chrysophaentin producing Chrysophaeum taylorii.</title>
        <authorList>
            <person name="Davison J."/>
            <person name="Bewley C."/>
        </authorList>
    </citation>
    <scope>NUCLEOTIDE SEQUENCE</scope>
    <source>
        <strain evidence="8">NIES-1699</strain>
    </source>
</reference>
<sequence>MGVSSSKETKEDDGYRTPMERKRHRTIQEAAAVLTDSDAAAFDPTADKYDYLIVFSNERPKRRASAPSLDEEEGGEAGEAASTEPTMTWSELEDIWEQVIPGEEDKKSKGKEMLESAWTAKFGAGHESATRIEVETLIRDHVIEVLSRRSGLQLKLSLSSSRTKQYCQVRAPISLLERKADALDYKLKFRPEVDPGPDFWRRTSGTDVDGRPNYVELKEEAKLYGKEEANEVLHELYKAGKIGPHDVAVFDDEEPTKKHWSRRVHTLERIADRVPVTNEFPAYASYDARARERHLYDEYQSVRGRTFFLAKDRLYLTKRIIDEVFDFGVLLQKELVDTVTALHDANYGEMPTADWFLKRWVFFWQAESDRAGAPYVTHYAILKHRRCPFLLRPWAQPLMEIRAYFGEKIALYFAWLGFYGFYLLYPAVAGFGCQLYDLATDTSDETEGIHPEQFVMAIFLVCWSAYYKEHWDIESQYCALKWGTVNFEEEEVDRPKFVGDADVPGGRRISPITNQMETYYPPAKRQRTQRQSILVIILFIVGLVVVIVFIFELEYLMLIQGGILASLSSAVGLAQAILIQVMSEIYGRVATAMNEAENYRTQTEYENQLVLKKFLFEIFNNYSALAITAYFKGAYFECTSGAVKQNCLGDLKALLESIFGTRFALALVSAFKEQIDQVKTMILPPDNKTDDVDDDENDDEDDDATAAAAAAVKKKEPADTAPQEAERFENELSLETYEGTFDDYAEIVLQMGLVSMFALGWYAVPALAILEVLLQIRVDAYKLTAQTRRPDPMPAESVGSWGLLMESMGLLAVYANAGIIVFTTRSFQNRSILERLLIFFALEQVALVLKFITHAAIDDVPTRLSDLKRRNDYVVVRHKIAVFDDDDDDDDDDDRSGGGGGEASGPGDREDVAASRGAIDSDLLSVAALRVDKLTKFQERRLEFLRRRLLTVDKDLNLLRSQYKVACRAEIFREDLGVSYSRKEPDLALGLLTVTVVEALGVGRFDDPVRDVKAVRVIAHVRDLDDPTASVGPPPQVSKPARKHRQVTEMDAGERLVFDQAFSLAPIKKARASLRLEIMEDLARDAHAGGRQRRRATADLKLETLLDQFPHKDLILPLAIIGHRDDGVATPSIKIHAHFQYSKIVPIKNKIFELLTEQKKLHRDVTRIQLNQETENAWDFPDLRNIDDDTKDEEEDLEDTA</sequence>
<keyword evidence="9" id="KW-1185">Reference proteome</keyword>
<dbReference type="PANTHER" id="PTHR12308">
    <property type="entry name" value="ANOCTAMIN"/>
    <property type="match status" value="1"/>
</dbReference>
<dbReference type="InterPro" id="IPR007632">
    <property type="entry name" value="Anoctamin"/>
</dbReference>
<keyword evidence="3 6" id="KW-1133">Transmembrane helix</keyword>
<dbReference type="PANTHER" id="PTHR12308:SF73">
    <property type="entry name" value="ANOCTAMIN"/>
    <property type="match status" value="1"/>
</dbReference>
<feature type="transmembrane region" description="Helical" evidence="6">
    <location>
        <begin position="759"/>
        <end position="778"/>
    </location>
</feature>
<evidence type="ECO:0000313" key="9">
    <source>
        <dbReference type="Proteomes" id="UP001230188"/>
    </source>
</evidence>
<evidence type="ECO:0000259" key="7">
    <source>
        <dbReference type="Pfam" id="PF04547"/>
    </source>
</evidence>